<protein>
    <submittedName>
        <fullName evidence="2">Uncharacterized protein</fullName>
    </submittedName>
</protein>
<gene>
    <name evidence="2" type="ORF">H0E87_006065</name>
</gene>
<feature type="region of interest" description="Disordered" evidence="1">
    <location>
        <begin position="1"/>
        <end position="49"/>
    </location>
</feature>
<accession>A0A8T2Z5Q2</accession>
<dbReference type="EMBL" id="JACEGQ020000003">
    <property type="protein sequence ID" value="KAH8512639.1"/>
    <property type="molecule type" value="Genomic_DNA"/>
</dbReference>
<feature type="compositionally biased region" description="Polar residues" evidence="1">
    <location>
        <begin position="9"/>
        <end position="34"/>
    </location>
</feature>
<evidence type="ECO:0000256" key="1">
    <source>
        <dbReference type="SAM" id="MobiDB-lite"/>
    </source>
</evidence>
<comment type="caution">
    <text evidence="2">The sequence shown here is derived from an EMBL/GenBank/DDBJ whole genome shotgun (WGS) entry which is preliminary data.</text>
</comment>
<sequence length="78" mass="8278">PPSFRTDADFSQQPQLISSSSATAVATDPPSGSISLDHGAISDANDPVTKRHRPFKHVSDGVILLLIIVIKPAVMVRC</sequence>
<evidence type="ECO:0000313" key="2">
    <source>
        <dbReference type="EMBL" id="KAH8512639.1"/>
    </source>
</evidence>
<feature type="non-terminal residue" evidence="2">
    <location>
        <position position="1"/>
    </location>
</feature>
<dbReference type="AlphaFoldDB" id="A0A8T2Z5Q2"/>
<evidence type="ECO:0000313" key="3">
    <source>
        <dbReference type="Proteomes" id="UP000807159"/>
    </source>
</evidence>
<name>A0A8T2Z5Q2_POPDE</name>
<organism evidence="2 3">
    <name type="scientific">Populus deltoides</name>
    <name type="common">Eastern poplar</name>
    <name type="synonym">Eastern cottonwood</name>
    <dbReference type="NCBI Taxonomy" id="3696"/>
    <lineage>
        <taxon>Eukaryota</taxon>
        <taxon>Viridiplantae</taxon>
        <taxon>Streptophyta</taxon>
        <taxon>Embryophyta</taxon>
        <taxon>Tracheophyta</taxon>
        <taxon>Spermatophyta</taxon>
        <taxon>Magnoliopsida</taxon>
        <taxon>eudicotyledons</taxon>
        <taxon>Gunneridae</taxon>
        <taxon>Pentapetalae</taxon>
        <taxon>rosids</taxon>
        <taxon>fabids</taxon>
        <taxon>Malpighiales</taxon>
        <taxon>Salicaceae</taxon>
        <taxon>Saliceae</taxon>
        <taxon>Populus</taxon>
    </lineage>
</organism>
<keyword evidence="3" id="KW-1185">Reference proteome</keyword>
<proteinExistence type="predicted"/>
<dbReference type="Proteomes" id="UP000807159">
    <property type="component" value="Chromosome 3"/>
</dbReference>
<reference evidence="2" key="1">
    <citation type="journal article" date="2021" name="J. Hered.">
        <title>Genome Assembly of Salicaceae Populus deltoides (Eastern Cottonwood) I-69 Based on Nanopore Sequencing and Hi-C Technologies.</title>
        <authorList>
            <person name="Bai S."/>
            <person name="Wu H."/>
            <person name="Zhang J."/>
            <person name="Pan Z."/>
            <person name="Zhao W."/>
            <person name="Li Z."/>
            <person name="Tong C."/>
        </authorList>
    </citation>
    <scope>NUCLEOTIDE SEQUENCE</scope>
    <source>
        <tissue evidence="2">Leaf</tissue>
    </source>
</reference>